<dbReference type="KEGG" id="salo:EF888_01125"/>
<gene>
    <name evidence="1" type="ORF">C8D95_11053</name>
</gene>
<comment type="caution">
    <text evidence="1">The sequence shown here is derived from an EMBL/GenBank/DDBJ whole genome shotgun (WGS) entry which is preliminary data.</text>
</comment>
<dbReference type="RefSeq" id="WP_109760554.1">
    <property type="nucleotide sequence ID" value="NZ_CP034588.1"/>
</dbReference>
<accession>A0A316G1G2</accession>
<dbReference type="AlphaFoldDB" id="A0A316G1G2"/>
<protein>
    <submittedName>
        <fullName evidence="1">Uncharacterized protein</fullName>
    </submittedName>
</protein>
<organism evidence="1 2">
    <name type="scientific">Silicimonas algicola</name>
    <dbReference type="NCBI Taxonomy" id="1826607"/>
    <lineage>
        <taxon>Bacteria</taxon>
        <taxon>Pseudomonadati</taxon>
        <taxon>Pseudomonadota</taxon>
        <taxon>Alphaproteobacteria</taxon>
        <taxon>Rhodobacterales</taxon>
        <taxon>Paracoccaceae</taxon>
    </lineage>
</organism>
<proteinExistence type="predicted"/>
<dbReference type="Proteomes" id="UP000245390">
    <property type="component" value="Unassembled WGS sequence"/>
</dbReference>
<dbReference type="OrthoDB" id="7550695at2"/>
<keyword evidence="2" id="KW-1185">Reference proteome</keyword>
<dbReference type="EMBL" id="QGGV01000010">
    <property type="protein sequence ID" value="PWK54761.1"/>
    <property type="molecule type" value="Genomic_DNA"/>
</dbReference>
<evidence type="ECO:0000313" key="1">
    <source>
        <dbReference type="EMBL" id="PWK54761.1"/>
    </source>
</evidence>
<reference evidence="1 2" key="1">
    <citation type="submission" date="2018-05" db="EMBL/GenBank/DDBJ databases">
        <title>Genomic Encyclopedia of Type Strains, Phase IV (KMG-IV): sequencing the most valuable type-strain genomes for metagenomic binning, comparative biology and taxonomic classification.</title>
        <authorList>
            <person name="Goeker M."/>
        </authorList>
    </citation>
    <scope>NUCLEOTIDE SEQUENCE [LARGE SCALE GENOMIC DNA]</scope>
    <source>
        <strain evidence="1 2">DSM 103371</strain>
    </source>
</reference>
<sequence>MRILWRWTKRLVFGLFALVLLLLLPVGYVEVACTGEAQTGESYVPLVAPEWRRPESRTLTTYPEWHIVHAYDDYARVIATGDPHDFSYLRAIAGFWTSLCPLKAQADGMGGMTGDQKMTIYTIGVSFTAELLAKAAYEETLGRLATLVRGPERAPLDDVSADQAARYAAFLQQVSWYKWDFRADVDELRSKGGDSLRDRERRVALGLEYRAKAAYARQIEAAVAGMGEDALRMRSVVSGLTPENLEGIDGVTVVSKSAGGIEIETDRYRAFTRIAERIAQAGGDFIEIAGNDDILFTALSSEPAFDDALFSFPLQASADHRHLVLTPVADLANRLRQPGSLKIEHVHDY</sequence>
<name>A0A316G1G2_9RHOB</name>
<evidence type="ECO:0000313" key="2">
    <source>
        <dbReference type="Proteomes" id="UP000245390"/>
    </source>
</evidence>